<dbReference type="InterPro" id="IPR023997">
    <property type="entry name" value="TonB-dep_OMP_SusC/RagA_CS"/>
</dbReference>
<dbReference type="Pfam" id="PF07715">
    <property type="entry name" value="Plug"/>
    <property type="match status" value="1"/>
</dbReference>
<dbReference type="Pfam" id="PF13715">
    <property type="entry name" value="CarbopepD_reg_2"/>
    <property type="match status" value="1"/>
</dbReference>
<name>F4C6N6_SPHS2</name>
<evidence type="ECO:0000256" key="6">
    <source>
        <dbReference type="ARBA" id="ARBA00023237"/>
    </source>
</evidence>
<dbReference type="HOGENOM" id="CLU_004317_0_2_10"/>
<dbReference type="eggNOG" id="COG4206">
    <property type="taxonomic scope" value="Bacteria"/>
</dbReference>
<keyword evidence="5 7" id="KW-0472">Membrane</keyword>
<evidence type="ECO:0000259" key="8">
    <source>
        <dbReference type="Pfam" id="PF07715"/>
    </source>
</evidence>
<evidence type="ECO:0000256" key="4">
    <source>
        <dbReference type="ARBA" id="ARBA00022692"/>
    </source>
</evidence>
<dbReference type="SUPFAM" id="SSF56935">
    <property type="entry name" value="Porins"/>
    <property type="match status" value="1"/>
</dbReference>
<keyword evidence="2 7" id="KW-0813">Transport</keyword>
<keyword evidence="6 7" id="KW-0998">Cell outer membrane</keyword>
<dbReference type="AlphaFoldDB" id="F4C6N6"/>
<dbReference type="Gene3D" id="2.170.130.10">
    <property type="entry name" value="TonB-dependent receptor, plug domain"/>
    <property type="match status" value="1"/>
</dbReference>
<evidence type="ECO:0000256" key="3">
    <source>
        <dbReference type="ARBA" id="ARBA00022452"/>
    </source>
</evidence>
<dbReference type="InterPro" id="IPR023996">
    <property type="entry name" value="TonB-dep_OMP_SusC/RagA"/>
</dbReference>
<proteinExistence type="inferred from homology"/>
<keyword evidence="9" id="KW-0675">Receptor</keyword>
<dbReference type="InterPro" id="IPR036942">
    <property type="entry name" value="Beta-barrel_TonB_sf"/>
</dbReference>
<gene>
    <name evidence="9" type="ordered locus">Sph21_0490</name>
</gene>
<accession>F4C6N6</accession>
<feature type="domain" description="TonB-dependent receptor plug" evidence="8">
    <location>
        <begin position="237"/>
        <end position="344"/>
    </location>
</feature>
<sequence length="1114" mass="123374">MQTALTGSLLLTILKIFKVMKFFRHHRGVSGIYCLKKPILIMKLTFALIVYFNFQMLAAGYSQTKVTLNIGKAGFKEIISEIEKKSSYRFVFSERNIPLKQYENYSVQDKDVLTVVNDLLNNTPFTLQILPDQLLAIVPKNPIRADIKITGKVVDETGQVLAGATVKVKGINREVSTDSNGAFVIEAASDAVLVISYLGYNTIEMPVGGKTSLTIQLSSAGQDLNEVVVVGYGTQRKADVTGSIASVSSTAIARAATPDAAGALQGQAPGAVVVKNVGKPGSGYNITIRGISSFSGPSSPLFVIDGIPTTSGLNDLNPADIEKIDILKDASATAIYGSRGAKGVVIVTTKRGKEGKTTISYDGYMGIRKPVNLPRMFNGPEYVEFRTQQFLATGRDTSRTNAAFFTPEQWENIDAGRFTDWPSLLLKNGLQMNHNISASGGDEKTQFAFGAGILSEEGNVSPEDFKRYSFRGSVDRQINEKWKAGMSFYAAQNLQNLGSYESLRSAYRMPPTVSPYDNNGNRVFRVLGGDGVINPLFDQENDIRQNRSIRAFGQLYIQVKPVAHLTLKTTFSPSLDIGRGGWYFGALSKEGAGNGGYAQARDYDTNEQINWLWDNQATYERELNGGHKLTVTAIQSMQKDRLETSGIDVYNLPYNSLWYNVGSATNTDFNGTFRGPTVSSGYTKYTLASARARINYSYKDKYLLTASGTWDGSSRFAEGNQWGFFPSASFAWRLSEESFVKKINAINDLKLRLSYGASGNDRIDSYTTQATLGASTYFFGNSLIQGYSPNRLANKALTWETTKEINLGLDFALLQNRIYGTIDLYNRKIDNILLNRNLPAPSGWNFVTDNLGKLRNKGIEIGLSTVNIQTDKFSWKTDFVFDANKNEILETANGKNDDIGNRLFIGQPVQVNFDYVFDGIWQESERSLAAQYNQLPGQVRVKDIDNNGVINASDRQIIGKRVPNWTGSIANTFRYGNVDLYVLAYTRQGEQFSSSFDGSFMNYNQIYNQVKVDYWTPSSPSQAHFQPGNPGPFVNAAYYQKTNFVRISNITLGYTFPSSLIEKLKLNRLRVYATATNPFLFTNYKGYDPEWAIQNTYGTAVSTATYLFGVNLSF</sequence>
<protein>
    <submittedName>
        <fullName evidence="9">TonB-dependent receptor plug</fullName>
    </submittedName>
</protein>
<dbReference type="InterPro" id="IPR012910">
    <property type="entry name" value="Plug_dom"/>
</dbReference>
<dbReference type="SUPFAM" id="SSF49464">
    <property type="entry name" value="Carboxypeptidase regulatory domain-like"/>
    <property type="match status" value="1"/>
</dbReference>
<dbReference type="NCBIfam" id="TIGR04056">
    <property type="entry name" value="OMP_RagA_SusC"/>
    <property type="match status" value="1"/>
</dbReference>
<evidence type="ECO:0000256" key="2">
    <source>
        <dbReference type="ARBA" id="ARBA00022448"/>
    </source>
</evidence>
<dbReference type="EMBL" id="CP002584">
    <property type="protein sequence ID" value="ADZ77072.1"/>
    <property type="molecule type" value="Genomic_DNA"/>
</dbReference>
<organism evidence="9">
    <name type="scientific">Sphingobacterium sp. (strain 21)</name>
    <dbReference type="NCBI Taxonomy" id="743722"/>
    <lineage>
        <taxon>Bacteria</taxon>
        <taxon>Pseudomonadati</taxon>
        <taxon>Bacteroidota</taxon>
        <taxon>Sphingobacteriia</taxon>
        <taxon>Sphingobacteriales</taxon>
        <taxon>Sphingobacteriaceae</taxon>
        <taxon>Sphingobacterium</taxon>
    </lineage>
</organism>
<comment type="subcellular location">
    <subcellularLocation>
        <location evidence="1 7">Cell outer membrane</location>
        <topology evidence="1 7">Multi-pass membrane protein</topology>
    </subcellularLocation>
</comment>
<dbReference type="NCBIfam" id="TIGR04057">
    <property type="entry name" value="SusC_RagA_signa"/>
    <property type="match status" value="1"/>
</dbReference>
<keyword evidence="3 7" id="KW-1134">Transmembrane beta strand</keyword>
<evidence type="ECO:0000256" key="7">
    <source>
        <dbReference type="PROSITE-ProRule" id="PRU01360"/>
    </source>
</evidence>
<dbReference type="InterPro" id="IPR037066">
    <property type="entry name" value="Plug_dom_sf"/>
</dbReference>
<dbReference type="InterPro" id="IPR008969">
    <property type="entry name" value="CarboxyPept-like_regulatory"/>
</dbReference>
<keyword evidence="4 7" id="KW-0812">Transmembrane</keyword>
<evidence type="ECO:0000256" key="1">
    <source>
        <dbReference type="ARBA" id="ARBA00004571"/>
    </source>
</evidence>
<dbReference type="PATRIC" id="fig|743722.3.peg.535"/>
<dbReference type="PROSITE" id="PS52016">
    <property type="entry name" value="TONB_DEPENDENT_REC_3"/>
    <property type="match status" value="1"/>
</dbReference>
<reference evidence="9" key="1">
    <citation type="submission" date="2011-03" db="EMBL/GenBank/DDBJ databases">
        <title>Complete sequence of Sphingobacterium sp. 21.</title>
        <authorList>
            <consortium name="US DOE Joint Genome Institute"/>
            <person name="Lucas S."/>
            <person name="Copeland A."/>
            <person name="Lapidus A."/>
            <person name="Cheng J.-F."/>
            <person name="Goodwin L."/>
            <person name="Pitluck S."/>
            <person name="Davenport K."/>
            <person name="Detter J.C."/>
            <person name="Han C."/>
            <person name="Tapia R."/>
            <person name="Land M."/>
            <person name="Hauser L."/>
            <person name="Kyrpides N."/>
            <person name="Ivanova N."/>
            <person name="Ovchinnikova G."/>
            <person name="Pagani I."/>
            <person name="Siebers A.K."/>
            <person name="Allgaier M."/>
            <person name="Thelen M.P."/>
            <person name="Hugenholtz P."/>
            <person name="Woyke T."/>
        </authorList>
    </citation>
    <scope>NUCLEOTIDE SEQUENCE</scope>
    <source>
        <strain evidence="9">21</strain>
    </source>
</reference>
<dbReference type="Gene3D" id="2.40.170.20">
    <property type="entry name" value="TonB-dependent receptor, beta-barrel domain"/>
    <property type="match status" value="1"/>
</dbReference>
<evidence type="ECO:0000256" key="5">
    <source>
        <dbReference type="ARBA" id="ARBA00023136"/>
    </source>
</evidence>
<dbReference type="Gene3D" id="2.60.40.1120">
    <property type="entry name" value="Carboxypeptidase-like, regulatory domain"/>
    <property type="match status" value="1"/>
</dbReference>
<dbReference type="KEGG" id="shg:Sph21_0490"/>
<dbReference type="STRING" id="743722.Sph21_0490"/>
<dbReference type="GO" id="GO:0009279">
    <property type="term" value="C:cell outer membrane"/>
    <property type="evidence" value="ECO:0007669"/>
    <property type="project" value="UniProtKB-SubCell"/>
</dbReference>
<evidence type="ECO:0000313" key="9">
    <source>
        <dbReference type="EMBL" id="ADZ77072.1"/>
    </source>
</evidence>
<dbReference type="InterPro" id="IPR039426">
    <property type="entry name" value="TonB-dep_rcpt-like"/>
</dbReference>
<comment type="similarity">
    <text evidence="7">Belongs to the TonB-dependent receptor family.</text>
</comment>